<dbReference type="Proteomes" id="UP000233276">
    <property type="component" value="Chromosome"/>
</dbReference>
<organism evidence="2 3">
    <name type="scientific">Microbacterium hominis</name>
    <dbReference type="NCBI Taxonomy" id="162426"/>
    <lineage>
        <taxon>Bacteria</taxon>
        <taxon>Bacillati</taxon>
        <taxon>Actinomycetota</taxon>
        <taxon>Actinomycetes</taxon>
        <taxon>Micrococcales</taxon>
        <taxon>Microbacteriaceae</taxon>
        <taxon>Microbacterium</taxon>
    </lineage>
</organism>
<dbReference type="AlphaFoldDB" id="A0A2K9DMP9"/>
<feature type="compositionally biased region" description="Low complexity" evidence="1">
    <location>
        <begin position="6"/>
        <end position="22"/>
    </location>
</feature>
<evidence type="ECO:0000313" key="3">
    <source>
        <dbReference type="Proteomes" id="UP000233276"/>
    </source>
</evidence>
<proteinExistence type="predicted"/>
<sequence length="133" mass="13395">MKTTDCDTSSADTTAGDAVTDVPGTRSVAWAVPPETANARGSESRYAPPTGASPSPAETRRSIVSDTTSVGPDAAAGCDADAAAGTAPKRIALAATIAVSARRETAVAEERMRSLFLPKSPPAAENTGGSHRP</sequence>
<evidence type="ECO:0000313" key="2">
    <source>
        <dbReference type="EMBL" id="AUG30847.1"/>
    </source>
</evidence>
<accession>A0A2K9DMP9</accession>
<feature type="region of interest" description="Disordered" evidence="1">
    <location>
        <begin position="111"/>
        <end position="133"/>
    </location>
</feature>
<name>A0A2K9DMP9_9MICO</name>
<reference evidence="2 3" key="1">
    <citation type="submission" date="2017-12" db="EMBL/GenBank/DDBJ databases">
        <title>Isolation and characterization of estrogens degradatiion strain Microbacterium hominis SJTG1.</title>
        <authorList>
            <person name="Xiong W."/>
            <person name="Yin C."/>
            <person name="Zheng D."/>
            <person name="Liang R."/>
        </authorList>
    </citation>
    <scope>NUCLEOTIDE SEQUENCE [LARGE SCALE GENOMIC DNA]</scope>
    <source>
        <strain evidence="2 3">SJTG1</strain>
    </source>
</reference>
<feature type="region of interest" description="Disordered" evidence="1">
    <location>
        <begin position="1"/>
        <end position="74"/>
    </location>
</feature>
<protein>
    <submittedName>
        <fullName evidence="2">Uncharacterized protein</fullName>
    </submittedName>
</protein>
<dbReference type="EMBL" id="CP025299">
    <property type="protein sequence ID" value="AUG30847.1"/>
    <property type="molecule type" value="Genomic_DNA"/>
</dbReference>
<gene>
    <name evidence="2" type="ORF">CXR34_16185</name>
</gene>
<evidence type="ECO:0000256" key="1">
    <source>
        <dbReference type="SAM" id="MobiDB-lite"/>
    </source>
</evidence>
<dbReference type="KEGG" id="mhos:CXR34_16185"/>